<feature type="transmembrane region" description="Helical" evidence="5">
    <location>
        <begin position="12"/>
        <end position="30"/>
    </location>
</feature>
<proteinExistence type="predicted"/>
<reference evidence="6" key="2">
    <citation type="submission" date="2021-04" db="EMBL/GenBank/DDBJ databases">
        <authorList>
            <person name="Gilroy R."/>
        </authorList>
    </citation>
    <scope>NUCLEOTIDE SEQUENCE</scope>
    <source>
        <strain evidence="6">ChiHjej10B9-743</strain>
    </source>
</reference>
<comment type="caution">
    <text evidence="6">The sequence shown here is derived from an EMBL/GenBank/DDBJ whole genome shotgun (WGS) entry which is preliminary data.</text>
</comment>
<evidence type="ECO:0000256" key="2">
    <source>
        <dbReference type="ARBA" id="ARBA00022692"/>
    </source>
</evidence>
<accession>A0A9D1ZAS2</accession>
<feature type="transmembrane region" description="Helical" evidence="5">
    <location>
        <begin position="427"/>
        <end position="443"/>
    </location>
</feature>
<dbReference type="EMBL" id="DXCP01000016">
    <property type="protein sequence ID" value="HIY79285.1"/>
    <property type="molecule type" value="Genomic_DNA"/>
</dbReference>
<dbReference type="GO" id="GO:0015179">
    <property type="term" value="F:L-amino acid transmembrane transporter activity"/>
    <property type="evidence" value="ECO:0007669"/>
    <property type="project" value="TreeGrafter"/>
</dbReference>
<comment type="subcellular location">
    <subcellularLocation>
        <location evidence="1">Membrane</location>
        <topology evidence="1">Multi-pass membrane protein</topology>
    </subcellularLocation>
</comment>
<dbReference type="Proteomes" id="UP000824133">
    <property type="component" value="Unassembled WGS sequence"/>
</dbReference>
<feature type="transmembrane region" description="Helical" evidence="5">
    <location>
        <begin position="336"/>
        <end position="358"/>
    </location>
</feature>
<feature type="transmembrane region" description="Helical" evidence="5">
    <location>
        <begin position="284"/>
        <end position="306"/>
    </location>
</feature>
<keyword evidence="4 5" id="KW-0472">Membrane</keyword>
<evidence type="ECO:0000256" key="1">
    <source>
        <dbReference type="ARBA" id="ARBA00004141"/>
    </source>
</evidence>
<sequence>MAEKNARHRYSLTTAICLIMGICIGSGIFFKSDNVLIATGGSVGAGVAMFCLAATYIVFGGLCLSLFAARTDGAGGLVDYAERFVSPRFARLIGLHYAFVYLPSISAVIFWVAGVYACMVFGLPGTFENQMAIGLALMLACSLANALAPRASGWAQNAFAAIKVAPLVIVGIVGLVSVAEGHAQVVPDAADVSVETGGLAWLASAAPIAFSFDGWPAATSIAPELRDARRNLPIALVVAPIAILALYLAYFVGISVTLGPSTVMEAGDSSLALLFSRLFGERAAAWPSLIALLAVLGTGNGLVLSLHRLPQALGLRGDVSGRLGPWLAREAPSLRFPVNSALAATVCMLAWSGVHAFVQVGSLIPNGDVSEVSVCLTMLLMLPYFAAAWRMRGTGEASILRGRVAPVLAVVCCLLVGVSGLSEPSRVAFLVLELAVLLALLCVNRRGRNGEQVNG</sequence>
<dbReference type="InterPro" id="IPR050598">
    <property type="entry name" value="AminoAcid_Transporter"/>
</dbReference>
<dbReference type="Pfam" id="PF13520">
    <property type="entry name" value="AA_permease_2"/>
    <property type="match status" value="1"/>
</dbReference>
<protein>
    <submittedName>
        <fullName evidence="6">APC family permease</fullName>
    </submittedName>
</protein>
<dbReference type="Gene3D" id="1.20.1740.10">
    <property type="entry name" value="Amino acid/polyamine transporter I"/>
    <property type="match status" value="1"/>
</dbReference>
<feature type="transmembrane region" description="Helical" evidence="5">
    <location>
        <begin position="98"/>
        <end position="123"/>
    </location>
</feature>
<evidence type="ECO:0000256" key="3">
    <source>
        <dbReference type="ARBA" id="ARBA00022989"/>
    </source>
</evidence>
<feature type="transmembrane region" description="Helical" evidence="5">
    <location>
        <begin position="370"/>
        <end position="391"/>
    </location>
</feature>
<dbReference type="PIRSF" id="PIRSF006060">
    <property type="entry name" value="AA_transporter"/>
    <property type="match status" value="1"/>
</dbReference>
<reference evidence="6" key="1">
    <citation type="journal article" date="2021" name="PeerJ">
        <title>Extensive microbial diversity within the chicken gut microbiome revealed by metagenomics and culture.</title>
        <authorList>
            <person name="Gilroy R."/>
            <person name="Ravi A."/>
            <person name="Getino M."/>
            <person name="Pursley I."/>
            <person name="Horton D.L."/>
            <person name="Alikhan N.F."/>
            <person name="Baker D."/>
            <person name="Gharbi K."/>
            <person name="Hall N."/>
            <person name="Watson M."/>
            <person name="Adriaenssens E.M."/>
            <person name="Foster-Nyarko E."/>
            <person name="Jarju S."/>
            <person name="Secka A."/>
            <person name="Antonio M."/>
            <person name="Oren A."/>
            <person name="Chaudhuri R.R."/>
            <person name="La Ragione R."/>
            <person name="Hildebrand F."/>
            <person name="Pallen M.J."/>
        </authorList>
    </citation>
    <scope>NUCLEOTIDE SEQUENCE</scope>
    <source>
        <strain evidence="6">ChiHjej10B9-743</strain>
    </source>
</reference>
<evidence type="ECO:0000313" key="6">
    <source>
        <dbReference type="EMBL" id="HIY79285.1"/>
    </source>
</evidence>
<gene>
    <name evidence="6" type="ORF">IAA42_02485</name>
</gene>
<dbReference type="GO" id="GO:0016020">
    <property type="term" value="C:membrane"/>
    <property type="evidence" value="ECO:0007669"/>
    <property type="project" value="UniProtKB-SubCell"/>
</dbReference>
<feature type="transmembrane region" description="Helical" evidence="5">
    <location>
        <begin position="129"/>
        <end position="148"/>
    </location>
</feature>
<evidence type="ECO:0000256" key="4">
    <source>
        <dbReference type="ARBA" id="ARBA00023136"/>
    </source>
</evidence>
<evidence type="ECO:0000256" key="5">
    <source>
        <dbReference type="SAM" id="Phobius"/>
    </source>
</evidence>
<feature type="transmembrane region" description="Helical" evidence="5">
    <location>
        <begin position="42"/>
        <end position="67"/>
    </location>
</feature>
<dbReference type="AlphaFoldDB" id="A0A9D1ZAS2"/>
<keyword evidence="2 5" id="KW-0812">Transmembrane</keyword>
<feature type="transmembrane region" description="Helical" evidence="5">
    <location>
        <begin position="403"/>
        <end position="421"/>
    </location>
</feature>
<dbReference type="PANTHER" id="PTHR11785:SF512">
    <property type="entry name" value="SOBREMESA, ISOFORM B"/>
    <property type="match status" value="1"/>
</dbReference>
<organism evidence="6 7">
    <name type="scientific">Candidatus Olsenella excrementavium</name>
    <dbReference type="NCBI Taxonomy" id="2838709"/>
    <lineage>
        <taxon>Bacteria</taxon>
        <taxon>Bacillati</taxon>
        <taxon>Actinomycetota</taxon>
        <taxon>Coriobacteriia</taxon>
        <taxon>Coriobacteriales</taxon>
        <taxon>Atopobiaceae</taxon>
        <taxon>Olsenella</taxon>
    </lineage>
</organism>
<keyword evidence="3 5" id="KW-1133">Transmembrane helix</keyword>
<dbReference type="InterPro" id="IPR002293">
    <property type="entry name" value="AA/rel_permease1"/>
</dbReference>
<evidence type="ECO:0000313" key="7">
    <source>
        <dbReference type="Proteomes" id="UP000824133"/>
    </source>
</evidence>
<feature type="transmembrane region" description="Helical" evidence="5">
    <location>
        <begin position="160"/>
        <end position="179"/>
    </location>
</feature>
<dbReference type="PANTHER" id="PTHR11785">
    <property type="entry name" value="AMINO ACID TRANSPORTER"/>
    <property type="match status" value="1"/>
</dbReference>
<name>A0A9D1ZAS2_9ACTN</name>
<feature type="transmembrane region" description="Helical" evidence="5">
    <location>
        <begin position="234"/>
        <end position="254"/>
    </location>
</feature>
<feature type="transmembrane region" description="Helical" evidence="5">
    <location>
        <begin position="199"/>
        <end position="222"/>
    </location>
</feature>